<reference evidence="1 2" key="1">
    <citation type="submission" date="2019-05" db="EMBL/GenBank/DDBJ databases">
        <title>The Complete Genome Sequence of the n-alkane-degrading Desulfoglaeba alkanexedens ALDC reveals multiple alkylsuccinate synthase gene clusters.</title>
        <authorList>
            <person name="Callaghan A.V."/>
            <person name="Davidova I.A."/>
            <person name="Duncan K.E."/>
            <person name="Morris B."/>
            <person name="McInerney M.J."/>
        </authorList>
    </citation>
    <scope>NUCLEOTIDE SEQUENCE [LARGE SCALE GENOMIC DNA]</scope>
    <source>
        <strain evidence="1 2">ALDC</strain>
    </source>
</reference>
<proteinExistence type="predicted"/>
<dbReference type="EMBL" id="CP040098">
    <property type="protein sequence ID" value="QCQ22146.1"/>
    <property type="molecule type" value="Genomic_DNA"/>
</dbReference>
<dbReference type="OrthoDB" id="1452603at2"/>
<reference evidence="1 2" key="2">
    <citation type="submission" date="2019-05" db="EMBL/GenBank/DDBJ databases">
        <authorList>
            <person name="Suflita J.M."/>
            <person name="Marks C.R."/>
        </authorList>
    </citation>
    <scope>NUCLEOTIDE SEQUENCE [LARGE SCALE GENOMIC DNA]</scope>
    <source>
        <strain evidence="1 2">ALDC</strain>
    </source>
</reference>
<keyword evidence="2" id="KW-1185">Reference proteome</keyword>
<dbReference type="Gene3D" id="3.40.50.1010">
    <property type="entry name" value="5'-nuclease"/>
    <property type="match status" value="1"/>
</dbReference>
<accession>A0A4P8L2K0</accession>
<gene>
    <name evidence="1" type="ORF">FDQ92_08215</name>
</gene>
<dbReference type="KEGG" id="dax:FDQ92_08215"/>
<protein>
    <submittedName>
        <fullName evidence="1">Type II toxin-antitoxin system VapC family toxin</fullName>
    </submittedName>
</protein>
<evidence type="ECO:0000313" key="2">
    <source>
        <dbReference type="Proteomes" id="UP000298602"/>
    </source>
</evidence>
<dbReference type="InterPro" id="IPR029060">
    <property type="entry name" value="PIN-like_dom_sf"/>
</dbReference>
<dbReference type="SUPFAM" id="SSF88723">
    <property type="entry name" value="PIN domain-like"/>
    <property type="match status" value="1"/>
</dbReference>
<dbReference type="Proteomes" id="UP000298602">
    <property type="component" value="Chromosome"/>
</dbReference>
<dbReference type="AlphaFoldDB" id="A0A4P8L2K0"/>
<name>A0A4P8L2K0_9BACT</name>
<sequence>MEYALADTGVWYGIFDSRDPRYNEAQSKIEFFDLLTIVIPWPTVYETLRTRFVRNRSGLQLFEIFLKTHPIVYIDDDIYKNEALDLSIESSLRKGRPLSMVDCLLRLIIDDPNVKIDYLLTFNQPDFIDACRKNRVEML</sequence>
<evidence type="ECO:0000313" key="1">
    <source>
        <dbReference type="EMBL" id="QCQ22146.1"/>
    </source>
</evidence>
<dbReference type="RefSeq" id="WP_137424115.1">
    <property type="nucleotide sequence ID" value="NZ_CP040098.1"/>
</dbReference>
<organism evidence="1 2">
    <name type="scientific">Desulfoglaeba alkanexedens ALDC</name>
    <dbReference type="NCBI Taxonomy" id="980445"/>
    <lineage>
        <taxon>Bacteria</taxon>
        <taxon>Pseudomonadati</taxon>
        <taxon>Thermodesulfobacteriota</taxon>
        <taxon>Syntrophobacteria</taxon>
        <taxon>Syntrophobacterales</taxon>
        <taxon>Syntrophobacteraceae</taxon>
        <taxon>Desulfoglaeba</taxon>
    </lineage>
</organism>